<dbReference type="PANTHER" id="PTHR42781:SF4">
    <property type="entry name" value="SPERMIDINE_PUTRESCINE IMPORT ATP-BINDING PROTEIN POTA"/>
    <property type="match status" value="1"/>
</dbReference>
<dbReference type="InterPro" id="IPR050093">
    <property type="entry name" value="ABC_SmlMolc_Importer"/>
</dbReference>
<keyword evidence="3 5" id="KW-0067">ATP-binding</keyword>
<protein>
    <submittedName>
        <fullName evidence="5">Glycine betaine/carnitine/choline transport ATP-binding protein OpuCA</fullName>
    </submittedName>
</protein>
<dbReference type="PROSITE" id="PS50893">
    <property type="entry name" value="ABC_TRANSPORTER_2"/>
    <property type="match status" value="1"/>
</dbReference>
<evidence type="ECO:0000313" key="5">
    <source>
        <dbReference type="EMBL" id="TWU11932.1"/>
    </source>
</evidence>
<dbReference type="Gene3D" id="3.40.50.300">
    <property type="entry name" value="P-loop containing nucleotide triphosphate hydrolases"/>
    <property type="match status" value="1"/>
</dbReference>
<evidence type="ECO:0000256" key="3">
    <source>
        <dbReference type="ARBA" id="ARBA00022840"/>
    </source>
</evidence>
<organism evidence="5 6">
    <name type="scientific">Symmachiella macrocystis</name>
    <dbReference type="NCBI Taxonomy" id="2527985"/>
    <lineage>
        <taxon>Bacteria</taxon>
        <taxon>Pseudomonadati</taxon>
        <taxon>Planctomycetota</taxon>
        <taxon>Planctomycetia</taxon>
        <taxon>Planctomycetales</taxon>
        <taxon>Planctomycetaceae</taxon>
        <taxon>Symmachiella</taxon>
    </lineage>
</organism>
<keyword evidence="2" id="KW-0547">Nucleotide-binding</keyword>
<evidence type="ECO:0000313" key="6">
    <source>
        <dbReference type="Proteomes" id="UP000320735"/>
    </source>
</evidence>
<dbReference type="OrthoDB" id="9790614at2"/>
<dbReference type="GO" id="GO:0015697">
    <property type="term" value="P:quaternary ammonium group transport"/>
    <property type="evidence" value="ECO:0007669"/>
    <property type="project" value="UniProtKB-ARBA"/>
</dbReference>
<dbReference type="SMART" id="SM00382">
    <property type="entry name" value="AAA"/>
    <property type="match status" value="1"/>
</dbReference>
<name>A0A5C6BJM1_9PLAN</name>
<keyword evidence="1" id="KW-0813">Transport</keyword>
<reference evidence="5 6" key="1">
    <citation type="submission" date="2019-02" db="EMBL/GenBank/DDBJ databases">
        <title>Deep-cultivation of Planctomycetes and their phenomic and genomic characterization uncovers novel biology.</title>
        <authorList>
            <person name="Wiegand S."/>
            <person name="Jogler M."/>
            <person name="Boedeker C."/>
            <person name="Pinto D."/>
            <person name="Vollmers J."/>
            <person name="Rivas-Marin E."/>
            <person name="Kohn T."/>
            <person name="Peeters S.H."/>
            <person name="Heuer A."/>
            <person name="Rast P."/>
            <person name="Oberbeckmann S."/>
            <person name="Bunk B."/>
            <person name="Jeske O."/>
            <person name="Meyerdierks A."/>
            <person name="Storesund J.E."/>
            <person name="Kallscheuer N."/>
            <person name="Luecker S."/>
            <person name="Lage O.M."/>
            <person name="Pohl T."/>
            <person name="Merkel B.J."/>
            <person name="Hornburger P."/>
            <person name="Mueller R.-W."/>
            <person name="Bruemmer F."/>
            <person name="Labrenz M."/>
            <person name="Spormann A.M."/>
            <person name="Op Den Camp H."/>
            <person name="Overmann J."/>
            <person name="Amann R."/>
            <person name="Jetten M.S.M."/>
            <person name="Mascher T."/>
            <person name="Medema M.H."/>
            <person name="Devos D.P."/>
            <person name="Kaster A.-K."/>
            <person name="Ovreas L."/>
            <person name="Rohde M."/>
            <person name="Galperin M.Y."/>
            <person name="Jogler C."/>
        </authorList>
    </citation>
    <scope>NUCLEOTIDE SEQUENCE [LARGE SCALE GENOMIC DNA]</scope>
    <source>
        <strain evidence="5 6">CA54</strain>
    </source>
</reference>
<dbReference type="Pfam" id="PF00005">
    <property type="entry name" value="ABC_tran"/>
    <property type="match status" value="1"/>
</dbReference>
<dbReference type="RefSeq" id="WP_146369468.1">
    <property type="nucleotide sequence ID" value="NZ_SJPP01000001.1"/>
</dbReference>
<dbReference type="FunFam" id="3.40.50.300:FF:000425">
    <property type="entry name" value="Probable ABC transporter, ATP-binding subunit"/>
    <property type="match status" value="1"/>
</dbReference>
<evidence type="ECO:0000256" key="2">
    <source>
        <dbReference type="ARBA" id="ARBA00022741"/>
    </source>
</evidence>
<dbReference type="InterPro" id="IPR003593">
    <property type="entry name" value="AAA+_ATPase"/>
</dbReference>
<sequence length="250" mass="27381">MLNFSGVSKSYGKKQVLAPTDLHVESGKITVLIGPSGCGKSTLLRLMIGLIAPDAGRIEFEGIDLGHADIESLRHKMGYVIQDGGLFPHLTAAQNVGLLARHLNWKEETVRARMAELAELTHFPMEGLDRYPVQLSGGQRQRVSLMRALMLDPDLLLLDEPLGALDPLIRTDLQVELREIFAALKKTVVLVTHDIGEAGFFGDRIILMREGNIIQSGTLDELVNQPADPFVTRFINAQRSPLAALSGGDR</sequence>
<comment type="caution">
    <text evidence="5">The sequence shown here is derived from an EMBL/GenBank/DDBJ whole genome shotgun (WGS) entry which is preliminary data.</text>
</comment>
<accession>A0A5C6BJM1</accession>
<dbReference type="GO" id="GO:0016887">
    <property type="term" value="F:ATP hydrolysis activity"/>
    <property type="evidence" value="ECO:0007669"/>
    <property type="project" value="InterPro"/>
</dbReference>
<evidence type="ECO:0000256" key="1">
    <source>
        <dbReference type="ARBA" id="ARBA00022448"/>
    </source>
</evidence>
<dbReference type="InterPro" id="IPR003439">
    <property type="entry name" value="ABC_transporter-like_ATP-bd"/>
</dbReference>
<dbReference type="InterPro" id="IPR027417">
    <property type="entry name" value="P-loop_NTPase"/>
</dbReference>
<evidence type="ECO:0000259" key="4">
    <source>
        <dbReference type="PROSITE" id="PS50893"/>
    </source>
</evidence>
<dbReference type="SUPFAM" id="SSF52540">
    <property type="entry name" value="P-loop containing nucleoside triphosphate hydrolases"/>
    <property type="match status" value="1"/>
</dbReference>
<dbReference type="PANTHER" id="PTHR42781">
    <property type="entry name" value="SPERMIDINE/PUTRESCINE IMPORT ATP-BINDING PROTEIN POTA"/>
    <property type="match status" value="1"/>
</dbReference>
<keyword evidence="6" id="KW-1185">Reference proteome</keyword>
<feature type="domain" description="ABC transporter" evidence="4">
    <location>
        <begin position="2"/>
        <end position="235"/>
    </location>
</feature>
<dbReference type="AlphaFoldDB" id="A0A5C6BJM1"/>
<dbReference type="Proteomes" id="UP000320735">
    <property type="component" value="Unassembled WGS sequence"/>
</dbReference>
<dbReference type="EMBL" id="SJPP01000001">
    <property type="protein sequence ID" value="TWU11932.1"/>
    <property type="molecule type" value="Genomic_DNA"/>
</dbReference>
<dbReference type="GO" id="GO:0005524">
    <property type="term" value="F:ATP binding"/>
    <property type="evidence" value="ECO:0007669"/>
    <property type="project" value="UniProtKB-KW"/>
</dbReference>
<gene>
    <name evidence="5" type="primary">opuCA</name>
    <name evidence="5" type="ORF">CA54_07440</name>
</gene>
<proteinExistence type="predicted"/>